<dbReference type="EMBL" id="WIXP02000002">
    <property type="protein sequence ID" value="KAF6215260.1"/>
    <property type="molecule type" value="Genomic_DNA"/>
</dbReference>
<protein>
    <submittedName>
        <fullName evidence="1">Uncharacterized protein</fullName>
    </submittedName>
</protein>
<dbReference type="Proteomes" id="UP000466442">
    <property type="component" value="Unassembled WGS sequence"/>
</dbReference>
<reference evidence="1" key="1">
    <citation type="journal article" date="2021" name="Mol. Ecol. Resour.">
        <title>Apolygus lucorum genome provides insights into omnivorousness and mesophyll feeding.</title>
        <authorList>
            <person name="Liu Y."/>
            <person name="Liu H."/>
            <person name="Wang H."/>
            <person name="Huang T."/>
            <person name="Liu B."/>
            <person name="Yang B."/>
            <person name="Yin L."/>
            <person name="Li B."/>
            <person name="Zhang Y."/>
            <person name="Zhang S."/>
            <person name="Jiang F."/>
            <person name="Zhang X."/>
            <person name="Ren Y."/>
            <person name="Wang B."/>
            <person name="Wang S."/>
            <person name="Lu Y."/>
            <person name="Wu K."/>
            <person name="Fan W."/>
            <person name="Wang G."/>
        </authorList>
    </citation>
    <scope>NUCLEOTIDE SEQUENCE</scope>
    <source>
        <strain evidence="1">12Hb</strain>
    </source>
</reference>
<proteinExistence type="predicted"/>
<evidence type="ECO:0000313" key="1">
    <source>
        <dbReference type="EMBL" id="KAF6215260.1"/>
    </source>
</evidence>
<keyword evidence="2" id="KW-1185">Reference proteome</keyword>
<gene>
    <name evidence="1" type="ORF">GE061_010012</name>
</gene>
<dbReference type="SUPFAM" id="SSF57903">
    <property type="entry name" value="FYVE/PHD zinc finger"/>
    <property type="match status" value="1"/>
</dbReference>
<dbReference type="InterPro" id="IPR011011">
    <property type="entry name" value="Znf_FYVE_PHD"/>
</dbReference>
<sequence>MAKQKTPESSTLKQVVHHVTVARNWEMAAEALFLKKNDPNSLMEALWPRKFISRHLYFAKQVIKQSTGLESLLDKNDVAHYSKSSYKRALMQEFHTLSKLRLDNLRKMDTEDFGIVKCICGNSMDGTAIVCELCHTAMHGGVSKKLTLPELPKVILLFGTATFE</sequence>
<dbReference type="OrthoDB" id="1678912at2759"/>
<comment type="caution">
    <text evidence="1">The sequence shown here is derived from an EMBL/GenBank/DDBJ whole genome shotgun (WGS) entry which is preliminary data.</text>
</comment>
<evidence type="ECO:0000313" key="2">
    <source>
        <dbReference type="Proteomes" id="UP000466442"/>
    </source>
</evidence>
<dbReference type="AlphaFoldDB" id="A0A8S9Y1W0"/>
<organism evidence="1 2">
    <name type="scientific">Apolygus lucorum</name>
    <name type="common">Small green plant bug</name>
    <name type="synonym">Lygocoris lucorum</name>
    <dbReference type="NCBI Taxonomy" id="248454"/>
    <lineage>
        <taxon>Eukaryota</taxon>
        <taxon>Metazoa</taxon>
        <taxon>Ecdysozoa</taxon>
        <taxon>Arthropoda</taxon>
        <taxon>Hexapoda</taxon>
        <taxon>Insecta</taxon>
        <taxon>Pterygota</taxon>
        <taxon>Neoptera</taxon>
        <taxon>Paraneoptera</taxon>
        <taxon>Hemiptera</taxon>
        <taxon>Heteroptera</taxon>
        <taxon>Panheteroptera</taxon>
        <taxon>Cimicomorpha</taxon>
        <taxon>Miridae</taxon>
        <taxon>Mirini</taxon>
        <taxon>Apolygus</taxon>
    </lineage>
</organism>
<accession>A0A8S9Y1W0</accession>
<name>A0A8S9Y1W0_APOLU</name>